<accession>A0ACB9N3J2</accession>
<keyword evidence="2" id="KW-1185">Reference proteome</keyword>
<organism evidence="1 2">
    <name type="scientific">Melastoma candidum</name>
    <dbReference type="NCBI Taxonomy" id="119954"/>
    <lineage>
        <taxon>Eukaryota</taxon>
        <taxon>Viridiplantae</taxon>
        <taxon>Streptophyta</taxon>
        <taxon>Embryophyta</taxon>
        <taxon>Tracheophyta</taxon>
        <taxon>Spermatophyta</taxon>
        <taxon>Magnoliopsida</taxon>
        <taxon>eudicotyledons</taxon>
        <taxon>Gunneridae</taxon>
        <taxon>Pentapetalae</taxon>
        <taxon>rosids</taxon>
        <taxon>malvids</taxon>
        <taxon>Myrtales</taxon>
        <taxon>Melastomataceae</taxon>
        <taxon>Melastomatoideae</taxon>
        <taxon>Melastomateae</taxon>
        <taxon>Melastoma</taxon>
    </lineage>
</organism>
<evidence type="ECO:0000313" key="2">
    <source>
        <dbReference type="Proteomes" id="UP001057402"/>
    </source>
</evidence>
<evidence type="ECO:0000313" key="1">
    <source>
        <dbReference type="EMBL" id="KAI4331079.1"/>
    </source>
</evidence>
<dbReference type="Proteomes" id="UP001057402">
    <property type="component" value="Chromosome 8"/>
</dbReference>
<sequence>MEKKWELGFRKTDAHSLKEQAARTVLRNVRAQGHPYVELREDNKKFIYFCTLCLSRCYSESVLFDHLKGNLHSERLAAAKVTLFGPNPWPFNDGVLFFDSSSENDKEIEVGYENGNGLLESNKNGSLAIVEYDERKHKKRSPGHVGNCVVLDVLSNSGCKAPDCDGRNGNLLIPNVLIKEEVSDLPVCFSGFGKITARFPGKDDAVVGISRIWCEWLGSEVDAGVDLLEVPRHDFAIVVFGYDYDLGRKGLFGDVKSLLSSDPVLEPESNRNGDVNGKRKRSLSDLEDMSGSLGNQYDSSGEDSVASGNSSPGLSLQKYGYQVLNSRIISSKAARRELRRHQRIAAEKMCDICQQKMLPGKDVSTLMNMNTGKLACSSRNLNGAFHVFHTSCLIQWVLLCESETATSKLGNPTTKRKSRRKKASSYINARKDGDKIGLTRPITSAFCPECQGTGIIVKGDNLENPSVPLSEMFRLKLRVSDARRAWMKCPELLQNCSVGFSFNQDLEVETQDKVVALKLLHFYGGGDWLSKRFL</sequence>
<proteinExistence type="predicted"/>
<name>A0ACB9N3J2_9MYRT</name>
<comment type="caution">
    <text evidence="1">The sequence shown here is derived from an EMBL/GenBank/DDBJ whole genome shotgun (WGS) entry which is preliminary data.</text>
</comment>
<reference evidence="2" key="1">
    <citation type="journal article" date="2023" name="Front. Plant Sci.">
        <title>Chromosomal-level genome assembly of Melastoma candidum provides insights into trichome evolution.</title>
        <authorList>
            <person name="Zhong Y."/>
            <person name="Wu W."/>
            <person name="Sun C."/>
            <person name="Zou P."/>
            <person name="Liu Y."/>
            <person name="Dai S."/>
            <person name="Zhou R."/>
        </authorList>
    </citation>
    <scope>NUCLEOTIDE SEQUENCE [LARGE SCALE GENOMIC DNA]</scope>
</reference>
<gene>
    <name evidence="1" type="ORF">MLD38_029302</name>
</gene>
<dbReference type="EMBL" id="CM042887">
    <property type="protein sequence ID" value="KAI4331079.1"/>
    <property type="molecule type" value="Genomic_DNA"/>
</dbReference>
<protein>
    <submittedName>
        <fullName evidence="1">Uncharacterized protein</fullName>
    </submittedName>
</protein>